<accession>A0A0E9QC08</accession>
<sequence>MGTTIGSQLQKACLSGKLDSFMFKHKING</sequence>
<proteinExistence type="predicted"/>
<dbReference type="AlphaFoldDB" id="A0A0E9QC08"/>
<evidence type="ECO:0000313" key="1">
    <source>
        <dbReference type="EMBL" id="JAH14062.1"/>
    </source>
</evidence>
<organism evidence="1">
    <name type="scientific">Anguilla anguilla</name>
    <name type="common">European freshwater eel</name>
    <name type="synonym">Muraena anguilla</name>
    <dbReference type="NCBI Taxonomy" id="7936"/>
    <lineage>
        <taxon>Eukaryota</taxon>
        <taxon>Metazoa</taxon>
        <taxon>Chordata</taxon>
        <taxon>Craniata</taxon>
        <taxon>Vertebrata</taxon>
        <taxon>Euteleostomi</taxon>
        <taxon>Actinopterygii</taxon>
        <taxon>Neopterygii</taxon>
        <taxon>Teleostei</taxon>
        <taxon>Anguilliformes</taxon>
        <taxon>Anguillidae</taxon>
        <taxon>Anguilla</taxon>
    </lineage>
</organism>
<reference evidence="1" key="2">
    <citation type="journal article" date="2015" name="Fish Shellfish Immunol.">
        <title>Early steps in the European eel (Anguilla anguilla)-Vibrio vulnificus interaction in the gills: Role of the RtxA13 toxin.</title>
        <authorList>
            <person name="Callol A."/>
            <person name="Pajuelo D."/>
            <person name="Ebbesson L."/>
            <person name="Teles M."/>
            <person name="MacKenzie S."/>
            <person name="Amaro C."/>
        </authorList>
    </citation>
    <scope>NUCLEOTIDE SEQUENCE</scope>
</reference>
<protein>
    <submittedName>
        <fullName evidence="1">Uncharacterized protein</fullName>
    </submittedName>
</protein>
<dbReference type="EMBL" id="GBXM01094515">
    <property type="protein sequence ID" value="JAH14062.1"/>
    <property type="molecule type" value="Transcribed_RNA"/>
</dbReference>
<reference evidence="1" key="1">
    <citation type="submission" date="2014-11" db="EMBL/GenBank/DDBJ databases">
        <authorList>
            <person name="Amaro Gonzalez C."/>
        </authorList>
    </citation>
    <scope>NUCLEOTIDE SEQUENCE</scope>
</reference>
<name>A0A0E9QC08_ANGAN</name>